<feature type="transmembrane region" description="Helical" evidence="6">
    <location>
        <begin position="245"/>
        <end position="265"/>
    </location>
</feature>
<keyword evidence="2 6" id="KW-0812">Transmembrane</keyword>
<sequence>MGSEAMSFTSPYTVKTLDQIPTPVLKLLVSLGPALRYIAQLAQVIMWKSSQPRLSILMVLIWIMTCLWTWQLLALGPPGLILYKLAQDWLAVRMNRVRRENLEKVRQEQRKKREEKLRQEDDDDERSRYLEQQKEEEANELISRKIRPAGQVSLDDTLEDLVIINAFLDHSQRYIERAINTIGESNPVSVLSVLMYVAPLWILLNWWFGAQVIMAIVGAVLLVSPSPWFQIIVSSMRRNIVLKHLLAAMWAYGVAVILSIFRFDLQFKERIRTMLHRAKKTKANALSMIEKPMETQQDDSKGTRTEMIFQFEVYENQRWWLGVHWTTNMMPNERGPWTDSQLKPIPSKEEFQLPESTSNTTYQTINEKQTIKRTTRKVWTWADGDWWVDMTGELEGKVDHNGWEYGNNAWKQLSGMPGIQTFTRRRRWCRRARLVERKIAEKIHVPEIVEAVRVQGNRQLRSAERHYPYLHQTLPKHTMTDKQKKKLLKKIERLAKWLDNAVPHSPIPLGIDSLLGFIPVVGGAMSVVLSMYQIYLSTTFGIPLWLLMHMLLNIFVDFIFSLIPVIGGFLHMFYKANLYNYEELNDWVNNTSKEPQPEEREITWRQLGNDIYSKVPVDKIVGTLNTKKQE</sequence>
<evidence type="ECO:0000256" key="1">
    <source>
        <dbReference type="ARBA" id="ARBA00004127"/>
    </source>
</evidence>
<keyword evidence="4 6" id="KW-0472">Membrane</keyword>
<dbReference type="PANTHER" id="PTHR31679:SF2">
    <property type="entry name" value="PEROXISOMAL MEMBRANE PROTEIN PEX30-RELATED"/>
    <property type="match status" value="1"/>
</dbReference>
<accession>A0A1X0QXA1</accession>
<feature type="transmembrane region" description="Helical" evidence="6">
    <location>
        <begin position="54"/>
        <end position="73"/>
    </location>
</feature>
<dbReference type="InterPro" id="IPR025187">
    <property type="entry name" value="DUF4112"/>
</dbReference>
<dbReference type="GO" id="GO:0007031">
    <property type="term" value="P:peroxisome organization"/>
    <property type="evidence" value="ECO:0007669"/>
    <property type="project" value="UniProtKB-ARBA"/>
</dbReference>
<keyword evidence="3 6" id="KW-1133">Transmembrane helix</keyword>
<dbReference type="GO" id="GO:0012505">
    <property type="term" value="C:endomembrane system"/>
    <property type="evidence" value="ECO:0007669"/>
    <property type="project" value="UniProtKB-SubCell"/>
</dbReference>
<evidence type="ECO:0000256" key="6">
    <source>
        <dbReference type="SAM" id="Phobius"/>
    </source>
</evidence>
<dbReference type="EMBL" id="KV921973">
    <property type="protein sequence ID" value="ORE04384.1"/>
    <property type="molecule type" value="Genomic_DNA"/>
</dbReference>
<dbReference type="SMART" id="SM00694">
    <property type="entry name" value="DysFC"/>
    <property type="match status" value="1"/>
</dbReference>
<dbReference type="InterPro" id="IPR010482">
    <property type="entry name" value="TECPR1-like_DysF"/>
</dbReference>
<evidence type="ECO:0000256" key="5">
    <source>
        <dbReference type="SAM" id="MobiDB-lite"/>
    </source>
</evidence>
<dbReference type="InterPro" id="IPR006614">
    <property type="entry name" value="Peroxin/Ferlin"/>
</dbReference>
<feature type="transmembrane region" description="Helical" evidence="6">
    <location>
        <begin position="215"/>
        <end position="233"/>
    </location>
</feature>
<dbReference type="VEuPathDB" id="FungiDB:BCV72DRAFT_277850"/>
<dbReference type="Proteomes" id="UP000242414">
    <property type="component" value="Unassembled WGS sequence"/>
</dbReference>
<feature type="region of interest" description="Disordered" evidence="5">
    <location>
        <begin position="103"/>
        <end position="128"/>
    </location>
</feature>
<proteinExistence type="predicted"/>
<evidence type="ECO:0000256" key="3">
    <source>
        <dbReference type="ARBA" id="ARBA00022989"/>
    </source>
</evidence>
<dbReference type="Pfam" id="PF06398">
    <property type="entry name" value="Pex24p"/>
    <property type="match status" value="1"/>
</dbReference>
<feature type="transmembrane region" description="Helical" evidence="6">
    <location>
        <begin position="514"/>
        <end position="535"/>
    </location>
</feature>
<protein>
    <recommendedName>
        <fullName evidence="7">Peroxin/Ferlin domain-containing protein</fullName>
    </recommendedName>
</protein>
<dbReference type="OrthoDB" id="5586090at2759"/>
<dbReference type="GO" id="GO:0005778">
    <property type="term" value="C:peroxisomal membrane"/>
    <property type="evidence" value="ECO:0007669"/>
    <property type="project" value="TreeGrafter"/>
</dbReference>
<dbReference type="AlphaFoldDB" id="A0A1X0QXA1"/>
<evidence type="ECO:0000259" key="7">
    <source>
        <dbReference type="SMART" id="SM00694"/>
    </source>
</evidence>
<dbReference type="PANTHER" id="PTHR31679">
    <property type="entry name" value="PEROXISOMAL MEMBRANE PROTEIN PEX30-RELATED"/>
    <property type="match status" value="1"/>
</dbReference>
<feature type="transmembrane region" description="Helical" evidence="6">
    <location>
        <begin position="547"/>
        <end position="570"/>
    </location>
</feature>
<feature type="transmembrane region" description="Helical" evidence="6">
    <location>
        <begin position="188"/>
        <end position="208"/>
    </location>
</feature>
<evidence type="ECO:0000313" key="8">
    <source>
        <dbReference type="EMBL" id="ORE04384.1"/>
    </source>
</evidence>
<comment type="subcellular location">
    <subcellularLocation>
        <location evidence="1">Endomembrane system</location>
        <topology evidence="1">Multi-pass membrane protein</topology>
    </subcellularLocation>
</comment>
<dbReference type="Pfam" id="PF13430">
    <property type="entry name" value="DUF4112"/>
    <property type="match status" value="1"/>
</dbReference>
<feature type="domain" description="Peroxin/Ferlin" evidence="7">
    <location>
        <begin position="402"/>
        <end position="435"/>
    </location>
</feature>
<organism evidence="8">
    <name type="scientific">Rhizopus microsporus var. microsporus</name>
    <dbReference type="NCBI Taxonomy" id="86635"/>
    <lineage>
        <taxon>Eukaryota</taxon>
        <taxon>Fungi</taxon>
        <taxon>Fungi incertae sedis</taxon>
        <taxon>Mucoromycota</taxon>
        <taxon>Mucoromycotina</taxon>
        <taxon>Mucoromycetes</taxon>
        <taxon>Mucorales</taxon>
        <taxon>Mucorineae</taxon>
        <taxon>Rhizopodaceae</taxon>
        <taxon>Rhizopus</taxon>
    </lineage>
</organism>
<dbReference type="InterPro" id="IPR052646">
    <property type="entry name" value="Peroxisomal_PEX28-32"/>
</dbReference>
<evidence type="ECO:0000256" key="2">
    <source>
        <dbReference type="ARBA" id="ARBA00022692"/>
    </source>
</evidence>
<feature type="transmembrane region" description="Helical" evidence="6">
    <location>
        <begin position="20"/>
        <end position="42"/>
    </location>
</feature>
<gene>
    <name evidence="8" type="ORF">BCV72DRAFT_277850</name>
</gene>
<name>A0A1X0QXA1_RHIZD</name>
<reference evidence="8" key="1">
    <citation type="journal article" date="2016" name="Proc. Natl. Acad. Sci. U.S.A.">
        <title>Lipid metabolic changes in an early divergent fungus govern the establishment of a mutualistic symbiosis with endobacteria.</title>
        <authorList>
            <person name="Lastovetsky O.A."/>
            <person name="Gaspar M.L."/>
            <person name="Mondo S.J."/>
            <person name="LaButti K.M."/>
            <person name="Sandor L."/>
            <person name="Grigoriev I.V."/>
            <person name="Henry S.A."/>
            <person name="Pawlowska T.E."/>
        </authorList>
    </citation>
    <scope>NUCLEOTIDE SEQUENCE [LARGE SCALE GENOMIC DNA]</scope>
    <source>
        <strain evidence="8">ATCC 52814</strain>
    </source>
</reference>
<evidence type="ECO:0000256" key="4">
    <source>
        <dbReference type="ARBA" id="ARBA00023136"/>
    </source>
</evidence>